<sequence length="637" mass="70318">MENENLEPGTDLGLALGCSGYTIARRTSNDLGAGANAASSIIVNFVAADPLSEIVWSPHRGLCLKCTECSFLDNEHSLLRAAGASNMVNQQTNTSSSTFLDLNAKVLDMDYLDKSAGDNDGIRLCHEPQIDNDDSLQGMLLARIESLFDDPANEVGDVGHQTWLARMEMVLASEVQTNNECGASGPPENKLTSAEAEKDYEHHEGIQSRKGKEKTLSDGDVKGMMSKAEVDDSDESVESCNSAALFSTGKRRKGFEQELIVGSKRVKQDSPFMNWISNMMKGFLKAKDETPSLMLTAANTNKAHGSAIENLDASNTKRDPGCGSSVSNLFFTPRDTAGAVECLSDFLKHTPCYQNNDNIPNSLKTAGTRQQGPEEQLTRSGKELPSATEMEASISIGLQCLRSNDSEMMASFCSRRLHALKHIMPSDSKNYLARVLDALNSVIGLSYALLHQKFNITQLVGLLRLVSVKCNVMQDLKRKLLDENQEAIAGQIVRIDTGKGPRYRYTKGNIRCHEEASFIADRHPENSRISVPRLEGFFLQLRLAKWEQGLGGTGFYVACITEGNKQGTQRDSKNSITDNIGGIMLCREPVHLQPRFSRGKTQLYIDELTAWLGQPKRAAERFRRKKNLRFESKREEC</sequence>
<organism evidence="2 3">
    <name type="scientific">Hibiscus syriacus</name>
    <name type="common">Rose of Sharon</name>
    <dbReference type="NCBI Taxonomy" id="106335"/>
    <lineage>
        <taxon>Eukaryota</taxon>
        <taxon>Viridiplantae</taxon>
        <taxon>Streptophyta</taxon>
        <taxon>Embryophyta</taxon>
        <taxon>Tracheophyta</taxon>
        <taxon>Spermatophyta</taxon>
        <taxon>Magnoliopsida</taxon>
        <taxon>eudicotyledons</taxon>
        <taxon>Gunneridae</taxon>
        <taxon>Pentapetalae</taxon>
        <taxon>rosids</taxon>
        <taxon>malvids</taxon>
        <taxon>Malvales</taxon>
        <taxon>Malvaceae</taxon>
        <taxon>Malvoideae</taxon>
        <taxon>Hibiscus</taxon>
    </lineage>
</organism>
<dbReference type="PANTHER" id="PTHR38940">
    <property type="entry name" value="PLUS3 DOMAIN-CONTAINING PROTEIN"/>
    <property type="match status" value="1"/>
</dbReference>
<feature type="region of interest" description="Disordered" evidence="1">
    <location>
        <begin position="359"/>
        <end position="385"/>
    </location>
</feature>
<keyword evidence="3" id="KW-1185">Reference proteome</keyword>
<reference evidence="2" key="1">
    <citation type="submission" date="2019-09" db="EMBL/GenBank/DDBJ databases">
        <title>Draft genome information of white flower Hibiscus syriacus.</title>
        <authorList>
            <person name="Kim Y.-M."/>
        </authorList>
    </citation>
    <scope>NUCLEOTIDE SEQUENCE [LARGE SCALE GENOMIC DNA]</scope>
    <source>
        <strain evidence="2">YM2019G1</strain>
    </source>
</reference>
<evidence type="ECO:0000256" key="1">
    <source>
        <dbReference type="SAM" id="MobiDB-lite"/>
    </source>
</evidence>
<dbReference type="EMBL" id="VEPZ02000823">
    <property type="protein sequence ID" value="KAE8717644.1"/>
    <property type="molecule type" value="Genomic_DNA"/>
</dbReference>
<feature type="region of interest" description="Disordered" evidence="1">
    <location>
        <begin position="178"/>
        <end position="219"/>
    </location>
</feature>
<accession>A0A6A3BLX5</accession>
<protein>
    <submittedName>
        <fullName evidence="2">Uncharacterized protein</fullName>
    </submittedName>
</protein>
<dbReference type="Proteomes" id="UP000436088">
    <property type="component" value="Unassembled WGS sequence"/>
</dbReference>
<proteinExistence type="predicted"/>
<gene>
    <name evidence="2" type="ORF">F3Y22_tig00110044pilonHSYRG00327</name>
</gene>
<dbReference type="PANTHER" id="PTHR38940:SF4">
    <property type="entry name" value="OS01G0775100 PROTEIN"/>
    <property type="match status" value="1"/>
</dbReference>
<feature type="compositionally biased region" description="Polar residues" evidence="1">
    <location>
        <begin position="359"/>
        <end position="373"/>
    </location>
</feature>
<dbReference type="AlphaFoldDB" id="A0A6A3BLX5"/>
<evidence type="ECO:0000313" key="3">
    <source>
        <dbReference type="Proteomes" id="UP000436088"/>
    </source>
</evidence>
<comment type="caution">
    <text evidence="2">The sequence shown here is derived from an EMBL/GenBank/DDBJ whole genome shotgun (WGS) entry which is preliminary data.</text>
</comment>
<evidence type="ECO:0000313" key="2">
    <source>
        <dbReference type="EMBL" id="KAE8717644.1"/>
    </source>
</evidence>
<feature type="compositionally biased region" description="Basic and acidic residues" evidence="1">
    <location>
        <begin position="195"/>
        <end position="207"/>
    </location>
</feature>
<name>A0A6A3BLX5_HIBSY</name>